<accession>A0A1B0ADB5</accession>
<dbReference type="EnsemblMetazoa" id="GPAI041968-RA">
    <property type="protein sequence ID" value="GPAI041968-PA"/>
    <property type="gene ID" value="GPAI041968"/>
</dbReference>
<name>A0A1B0ADB5_GLOPL</name>
<proteinExistence type="predicted"/>
<keyword evidence="1" id="KW-1133">Transmembrane helix</keyword>
<reference evidence="2" key="2">
    <citation type="submission" date="2020-05" db="UniProtKB">
        <authorList>
            <consortium name="EnsemblMetazoa"/>
        </authorList>
    </citation>
    <scope>IDENTIFICATION</scope>
    <source>
        <strain evidence="2">IAEA</strain>
    </source>
</reference>
<evidence type="ECO:0000313" key="3">
    <source>
        <dbReference type="Proteomes" id="UP000092445"/>
    </source>
</evidence>
<dbReference type="AlphaFoldDB" id="A0A1B0ADB5"/>
<reference evidence="3" key="1">
    <citation type="submission" date="2014-03" db="EMBL/GenBank/DDBJ databases">
        <authorList>
            <person name="Aksoy S."/>
            <person name="Warren W."/>
            <person name="Wilson R.K."/>
        </authorList>
    </citation>
    <scope>NUCLEOTIDE SEQUENCE [LARGE SCALE GENOMIC DNA]</scope>
    <source>
        <strain evidence="3">IAEA</strain>
    </source>
</reference>
<keyword evidence="3" id="KW-1185">Reference proteome</keyword>
<evidence type="ECO:0000313" key="2">
    <source>
        <dbReference type="EnsemblMetazoa" id="GPAI041968-PA"/>
    </source>
</evidence>
<sequence length="101" mass="11364">MSPSCRNRPVYKAYAVEKIQSKMIRTVAAVMIGICASVYILRLCIGQNNDVLKNEHGMNINFQHNDSLSTIKIRQQLKNRLLTVGSPLKTASPTKSVKYKQ</sequence>
<protein>
    <submittedName>
        <fullName evidence="2">Uncharacterized protein</fullName>
    </submittedName>
</protein>
<feature type="transmembrane region" description="Helical" evidence="1">
    <location>
        <begin position="23"/>
        <end position="45"/>
    </location>
</feature>
<organism evidence="2 3">
    <name type="scientific">Glossina pallidipes</name>
    <name type="common">Tsetse fly</name>
    <dbReference type="NCBI Taxonomy" id="7398"/>
    <lineage>
        <taxon>Eukaryota</taxon>
        <taxon>Metazoa</taxon>
        <taxon>Ecdysozoa</taxon>
        <taxon>Arthropoda</taxon>
        <taxon>Hexapoda</taxon>
        <taxon>Insecta</taxon>
        <taxon>Pterygota</taxon>
        <taxon>Neoptera</taxon>
        <taxon>Endopterygota</taxon>
        <taxon>Diptera</taxon>
        <taxon>Brachycera</taxon>
        <taxon>Muscomorpha</taxon>
        <taxon>Hippoboscoidea</taxon>
        <taxon>Glossinidae</taxon>
        <taxon>Glossina</taxon>
    </lineage>
</organism>
<evidence type="ECO:0000256" key="1">
    <source>
        <dbReference type="SAM" id="Phobius"/>
    </source>
</evidence>
<keyword evidence="1" id="KW-0472">Membrane</keyword>
<dbReference type="VEuPathDB" id="VectorBase:GPAI041968"/>
<dbReference type="Proteomes" id="UP000092445">
    <property type="component" value="Unassembled WGS sequence"/>
</dbReference>
<keyword evidence="1" id="KW-0812">Transmembrane</keyword>